<proteinExistence type="predicted"/>
<gene>
    <name evidence="2" type="ORF">R1flu_019877</name>
</gene>
<organism evidence="2 3">
    <name type="scientific">Riccia fluitans</name>
    <dbReference type="NCBI Taxonomy" id="41844"/>
    <lineage>
        <taxon>Eukaryota</taxon>
        <taxon>Viridiplantae</taxon>
        <taxon>Streptophyta</taxon>
        <taxon>Embryophyta</taxon>
        <taxon>Marchantiophyta</taxon>
        <taxon>Marchantiopsida</taxon>
        <taxon>Marchantiidae</taxon>
        <taxon>Marchantiales</taxon>
        <taxon>Ricciaceae</taxon>
        <taxon>Riccia</taxon>
    </lineage>
</organism>
<dbReference type="EMBL" id="JBHFFA010000001">
    <property type="protein sequence ID" value="KAL2651749.1"/>
    <property type="molecule type" value="Genomic_DNA"/>
</dbReference>
<name>A0ABD1ZJX3_9MARC</name>
<accession>A0ABD1ZJX3</accession>
<evidence type="ECO:0000313" key="3">
    <source>
        <dbReference type="Proteomes" id="UP001605036"/>
    </source>
</evidence>
<reference evidence="2 3" key="1">
    <citation type="submission" date="2024-09" db="EMBL/GenBank/DDBJ databases">
        <title>Chromosome-scale assembly of Riccia fluitans.</title>
        <authorList>
            <person name="Paukszto L."/>
            <person name="Sawicki J."/>
            <person name="Karawczyk K."/>
            <person name="Piernik-Szablinska J."/>
            <person name="Szczecinska M."/>
            <person name="Mazdziarz M."/>
        </authorList>
    </citation>
    <scope>NUCLEOTIDE SEQUENCE [LARGE SCALE GENOMIC DNA]</scope>
    <source>
        <strain evidence="2">Rf_01</strain>
        <tissue evidence="2">Aerial parts of the thallus</tissue>
    </source>
</reference>
<dbReference type="Proteomes" id="UP001605036">
    <property type="component" value="Unassembled WGS sequence"/>
</dbReference>
<evidence type="ECO:0000256" key="1">
    <source>
        <dbReference type="SAM" id="MobiDB-lite"/>
    </source>
</evidence>
<feature type="compositionally biased region" description="Acidic residues" evidence="1">
    <location>
        <begin position="59"/>
        <end position="73"/>
    </location>
</feature>
<protein>
    <submittedName>
        <fullName evidence="2">Uncharacterized protein</fullName>
    </submittedName>
</protein>
<feature type="region of interest" description="Disordered" evidence="1">
    <location>
        <begin position="1"/>
        <end position="73"/>
    </location>
</feature>
<sequence length="73" mass="8237">MLVQTGKTKTGRTEKVPKHGTDHKKSSRKHGHESGSDSEARHKRHRRDRDGTRRHGAGEELEDGELGEDGEIR</sequence>
<evidence type="ECO:0000313" key="2">
    <source>
        <dbReference type="EMBL" id="KAL2651749.1"/>
    </source>
</evidence>
<feature type="compositionally biased region" description="Basic and acidic residues" evidence="1">
    <location>
        <begin position="11"/>
        <end position="24"/>
    </location>
</feature>
<comment type="caution">
    <text evidence="2">The sequence shown here is derived from an EMBL/GenBank/DDBJ whole genome shotgun (WGS) entry which is preliminary data.</text>
</comment>
<feature type="compositionally biased region" description="Basic and acidic residues" evidence="1">
    <location>
        <begin position="48"/>
        <end position="58"/>
    </location>
</feature>
<keyword evidence="3" id="KW-1185">Reference proteome</keyword>
<dbReference type="AlphaFoldDB" id="A0ABD1ZJX3"/>